<keyword evidence="1" id="KW-0175">Coiled coil</keyword>
<dbReference type="PANTHER" id="PTHR31071">
    <property type="entry name" value="GB|AAF24581.1"/>
    <property type="match status" value="1"/>
</dbReference>
<evidence type="ECO:0000256" key="2">
    <source>
        <dbReference type="SAM" id="MobiDB-lite"/>
    </source>
</evidence>
<proteinExistence type="predicted"/>
<accession>A0ABD1HSN8</accession>
<evidence type="ECO:0000313" key="3">
    <source>
        <dbReference type="EMBL" id="KAL1558248.1"/>
    </source>
</evidence>
<gene>
    <name evidence="3" type="ORF">AAHA92_08737</name>
</gene>
<comment type="caution">
    <text evidence="3">The sequence shown here is derived from an EMBL/GenBank/DDBJ whole genome shotgun (WGS) entry which is preliminary data.</text>
</comment>
<feature type="region of interest" description="Disordered" evidence="2">
    <location>
        <begin position="1"/>
        <end position="38"/>
    </location>
</feature>
<reference evidence="3 4" key="1">
    <citation type="submission" date="2024-06" db="EMBL/GenBank/DDBJ databases">
        <title>A chromosome level genome sequence of Diviner's sage (Salvia divinorum).</title>
        <authorList>
            <person name="Ford S.A."/>
            <person name="Ro D.-K."/>
            <person name="Ness R.W."/>
            <person name="Phillips M.A."/>
        </authorList>
    </citation>
    <scope>NUCLEOTIDE SEQUENCE [LARGE SCALE GENOMIC DNA]</scope>
    <source>
        <strain evidence="3">SAF-2024a</strain>
        <tissue evidence="3">Leaf</tissue>
    </source>
</reference>
<feature type="compositionally biased region" description="Basic residues" evidence="2">
    <location>
        <begin position="24"/>
        <end position="37"/>
    </location>
</feature>
<sequence length="494" mass="55388">MEGEKGKVRKRGLSSPSPPAQKNYRLKRSFLMGKRRGSTTTPVPVWKMIATQSQSLQASHFGGNAKDLSVSARKLAALLWEIDGMPSPTLKMDNSEGEKTAKQRIFESSKLRPLGSDPSLSTVSEVMLDPAKLCSCRRRQPSDCQKPLRASSNLRNSTSMEHVDGMQNHAHVLQNNLKDVYNGLAASKQLLDVLCRVGGLEQPEGISSTLVSALGAELERSCNRVSKLIHGQTKTESSVIDGVLKQARNGIHHAVPSTVGELETEKKLRRRIEKLNRKTEAELAETRASLARTAKELESEKKARRKVEQVCEELARGVWDLKRQFSKVREEVEKEREMFHLADLLREERVQMKLSDAKCLYEEKNALVDKLRNEVEAYLEGTKYGKEGDGSPRQDKTNELEKMLKETFQGLQQNQEKEKGAAVNQDEEDSDDSDLHSFELSMGEISKSLIWGNAVKNGSKRNFVDTSKGRISKKQPFIQNQKLQVSLLSECSTK</sequence>
<dbReference type="AlphaFoldDB" id="A0ABD1HSN8"/>
<evidence type="ECO:0000313" key="4">
    <source>
        <dbReference type="Proteomes" id="UP001567538"/>
    </source>
</evidence>
<feature type="coiled-coil region" evidence="1">
    <location>
        <begin position="354"/>
        <end position="381"/>
    </location>
</feature>
<organism evidence="3 4">
    <name type="scientific">Salvia divinorum</name>
    <name type="common">Maria pastora</name>
    <name type="synonym">Diviner's sage</name>
    <dbReference type="NCBI Taxonomy" id="28513"/>
    <lineage>
        <taxon>Eukaryota</taxon>
        <taxon>Viridiplantae</taxon>
        <taxon>Streptophyta</taxon>
        <taxon>Embryophyta</taxon>
        <taxon>Tracheophyta</taxon>
        <taxon>Spermatophyta</taxon>
        <taxon>Magnoliopsida</taxon>
        <taxon>eudicotyledons</taxon>
        <taxon>Gunneridae</taxon>
        <taxon>Pentapetalae</taxon>
        <taxon>asterids</taxon>
        <taxon>lamiids</taxon>
        <taxon>Lamiales</taxon>
        <taxon>Lamiaceae</taxon>
        <taxon>Nepetoideae</taxon>
        <taxon>Mentheae</taxon>
        <taxon>Salviinae</taxon>
        <taxon>Salvia</taxon>
        <taxon>Salvia subgen. Calosphace</taxon>
    </lineage>
</organism>
<dbReference type="EMBL" id="JBEAFC010000004">
    <property type="protein sequence ID" value="KAL1558248.1"/>
    <property type="molecule type" value="Genomic_DNA"/>
</dbReference>
<keyword evidence="4" id="KW-1185">Reference proteome</keyword>
<name>A0ABD1HSN8_SALDI</name>
<feature type="region of interest" description="Disordered" evidence="2">
    <location>
        <begin position="412"/>
        <end position="435"/>
    </location>
</feature>
<dbReference type="PANTHER" id="PTHR31071:SF16">
    <property type="entry name" value="MYB-LIKE PROTEIN Z ISOFORM X1"/>
    <property type="match status" value="1"/>
</dbReference>
<evidence type="ECO:0000256" key="1">
    <source>
        <dbReference type="SAM" id="Coils"/>
    </source>
</evidence>
<feature type="coiled-coil region" evidence="1">
    <location>
        <begin position="262"/>
        <end position="310"/>
    </location>
</feature>
<dbReference type="InterPro" id="IPR043424">
    <property type="entry name" value="BLT-like"/>
</dbReference>
<protein>
    <submittedName>
        <fullName evidence="3">Uncharacterized protein</fullName>
    </submittedName>
</protein>
<dbReference type="Proteomes" id="UP001567538">
    <property type="component" value="Unassembled WGS sequence"/>
</dbReference>